<dbReference type="Proteomes" id="UP000219327">
    <property type="component" value="Unassembled WGS sequence"/>
</dbReference>
<dbReference type="FunFam" id="1.10.8.10:FF:000001">
    <property type="entry name" value="Elongation factor Ts"/>
    <property type="match status" value="1"/>
</dbReference>
<dbReference type="InterPro" id="IPR014039">
    <property type="entry name" value="Transl_elong_EFTs/EF1B_dimer"/>
</dbReference>
<dbReference type="InterPro" id="IPR009060">
    <property type="entry name" value="UBA-like_sf"/>
</dbReference>
<evidence type="ECO:0000256" key="6">
    <source>
        <dbReference type="HAMAP-Rule" id="MF_00050"/>
    </source>
</evidence>
<name>A0A2A5WXT1_9GAMM</name>
<dbReference type="HAMAP" id="MF_00050">
    <property type="entry name" value="EF_Ts"/>
    <property type="match status" value="1"/>
</dbReference>
<evidence type="ECO:0000256" key="2">
    <source>
        <dbReference type="ARBA" id="ARBA00016956"/>
    </source>
</evidence>
<feature type="domain" description="Translation elongation factor EFTs/EF1B dimerisation" evidence="9">
    <location>
        <begin position="72"/>
        <end position="265"/>
    </location>
</feature>
<dbReference type="Gene3D" id="1.10.8.10">
    <property type="entry name" value="DNA helicase RuvA subunit, C-terminal domain"/>
    <property type="match status" value="1"/>
</dbReference>
<gene>
    <name evidence="6" type="primary">tsf</name>
    <name evidence="10" type="ORF">CNE99_01975</name>
</gene>
<evidence type="ECO:0000256" key="8">
    <source>
        <dbReference type="RuleBase" id="RU000643"/>
    </source>
</evidence>
<comment type="subcellular location">
    <subcellularLocation>
        <location evidence="6 8">Cytoplasm</location>
    </subcellularLocation>
</comment>
<dbReference type="Gene3D" id="1.10.286.20">
    <property type="match status" value="1"/>
</dbReference>
<comment type="similarity">
    <text evidence="1 6 7">Belongs to the EF-Ts family.</text>
</comment>
<dbReference type="PANTHER" id="PTHR11741">
    <property type="entry name" value="ELONGATION FACTOR TS"/>
    <property type="match status" value="1"/>
</dbReference>
<comment type="caution">
    <text evidence="10">The sequence shown here is derived from an EMBL/GenBank/DDBJ whole genome shotgun (WGS) entry which is preliminary data.</text>
</comment>
<dbReference type="Pfam" id="PF00889">
    <property type="entry name" value="EF_TS"/>
    <property type="match status" value="1"/>
</dbReference>
<dbReference type="CDD" id="cd14275">
    <property type="entry name" value="UBA_EF-Ts"/>
    <property type="match status" value="1"/>
</dbReference>
<comment type="caution">
    <text evidence="6">Lacks conserved residue(s) required for the propagation of feature annotation.</text>
</comment>
<evidence type="ECO:0000313" key="11">
    <source>
        <dbReference type="Proteomes" id="UP000219327"/>
    </source>
</evidence>
<evidence type="ECO:0000259" key="9">
    <source>
        <dbReference type="Pfam" id="PF00889"/>
    </source>
</evidence>
<evidence type="ECO:0000256" key="5">
    <source>
        <dbReference type="ARBA" id="ARBA00022917"/>
    </source>
</evidence>
<dbReference type="EMBL" id="NTKD01000005">
    <property type="protein sequence ID" value="PDH41282.1"/>
    <property type="molecule type" value="Genomic_DNA"/>
</dbReference>
<dbReference type="FunFam" id="1.10.286.20:FF:000001">
    <property type="entry name" value="Elongation factor Ts"/>
    <property type="match status" value="1"/>
</dbReference>
<comment type="function">
    <text evidence="6 7">Associates with the EF-Tu.GDP complex and induces the exchange of GDP to GTP. It remains bound to the aminoacyl-tRNA.EF-Tu.GTP complex up to the GTP hydrolysis stage on the ribosome.</text>
</comment>
<dbReference type="GO" id="GO:0003746">
    <property type="term" value="F:translation elongation factor activity"/>
    <property type="evidence" value="ECO:0007669"/>
    <property type="project" value="UniProtKB-UniRule"/>
</dbReference>
<dbReference type="SUPFAM" id="SSF46934">
    <property type="entry name" value="UBA-like"/>
    <property type="match status" value="1"/>
</dbReference>
<accession>A0A2A5WXT1</accession>
<evidence type="ECO:0000256" key="4">
    <source>
        <dbReference type="ARBA" id="ARBA00022768"/>
    </source>
</evidence>
<evidence type="ECO:0000256" key="1">
    <source>
        <dbReference type="ARBA" id="ARBA00005532"/>
    </source>
</evidence>
<dbReference type="InterPro" id="IPR036402">
    <property type="entry name" value="EF-Ts_dimer_sf"/>
</dbReference>
<keyword evidence="3 6" id="KW-0963">Cytoplasm</keyword>
<dbReference type="PROSITE" id="PS01126">
    <property type="entry name" value="EF_TS_1"/>
    <property type="match status" value="1"/>
</dbReference>
<sequence length="291" mass="31503">MAKISAALVKELRDRTDLGIMDCKRALEESDGDIEIAIENLRKSSGMKAAKKAGRIAADGLVGVSVSETRSVLVEVNCETDFAARDDNFVAFVDRVVSLIDDAGNSDIQALLDNGLEAEREALVQKIGENVSVRRAEVLDGAASSYIHNGKIGVLVQLSEANDDLGKDVAMHVAAADPQPRYVSSDDVPEDVIMKEKEIFVAQAAESGKPPEIVEKMVGGRVKKFLAEVSLVDQPFIKNPDQKVGALLKESGGSVTRFVRFQVGEGIEKEEIDFADEVKNQLKDSDDDKDK</sequence>
<reference evidence="10 11" key="1">
    <citation type="submission" date="2017-08" db="EMBL/GenBank/DDBJ databases">
        <title>Fine stratification of microbial communities through a metagenomic profile of the photic zone.</title>
        <authorList>
            <person name="Haro-Moreno J.M."/>
            <person name="Lopez-Perez M."/>
            <person name="De La Torre J."/>
            <person name="Picazo A."/>
            <person name="Camacho A."/>
            <person name="Rodriguez-Valera F."/>
        </authorList>
    </citation>
    <scope>NUCLEOTIDE SEQUENCE [LARGE SCALE GENOMIC DNA]</scope>
    <source>
        <strain evidence="10">MED-G24</strain>
    </source>
</reference>
<dbReference type="AlphaFoldDB" id="A0A2A5WXT1"/>
<dbReference type="Gene3D" id="3.30.479.20">
    <property type="entry name" value="Elongation factor Ts, dimerisation domain"/>
    <property type="match status" value="2"/>
</dbReference>
<dbReference type="GO" id="GO:0005737">
    <property type="term" value="C:cytoplasm"/>
    <property type="evidence" value="ECO:0007669"/>
    <property type="project" value="UniProtKB-SubCell"/>
</dbReference>
<dbReference type="InterPro" id="IPR018101">
    <property type="entry name" value="Transl_elong_Ts_CS"/>
</dbReference>
<keyword evidence="4 6" id="KW-0251">Elongation factor</keyword>
<evidence type="ECO:0000256" key="3">
    <source>
        <dbReference type="ARBA" id="ARBA00022490"/>
    </source>
</evidence>
<keyword evidence="5 6" id="KW-0648">Protein biosynthesis</keyword>
<evidence type="ECO:0000256" key="7">
    <source>
        <dbReference type="RuleBase" id="RU000642"/>
    </source>
</evidence>
<protein>
    <recommendedName>
        <fullName evidence="2 6">Elongation factor Ts</fullName>
        <shortName evidence="6">EF-Ts</shortName>
    </recommendedName>
</protein>
<dbReference type="PANTHER" id="PTHR11741:SF0">
    <property type="entry name" value="ELONGATION FACTOR TS, MITOCHONDRIAL"/>
    <property type="match status" value="1"/>
</dbReference>
<proteinExistence type="inferred from homology"/>
<dbReference type="SUPFAM" id="SSF54713">
    <property type="entry name" value="Elongation factor Ts (EF-Ts), dimerisation domain"/>
    <property type="match status" value="2"/>
</dbReference>
<dbReference type="NCBIfam" id="TIGR00116">
    <property type="entry name" value="tsf"/>
    <property type="match status" value="1"/>
</dbReference>
<evidence type="ECO:0000313" key="10">
    <source>
        <dbReference type="EMBL" id="PDH41282.1"/>
    </source>
</evidence>
<dbReference type="PROSITE" id="PS01127">
    <property type="entry name" value="EF_TS_2"/>
    <property type="match status" value="1"/>
</dbReference>
<organism evidence="10 11">
    <name type="scientific">OM182 bacterium MED-G24</name>
    <dbReference type="NCBI Taxonomy" id="1986255"/>
    <lineage>
        <taxon>Bacteria</taxon>
        <taxon>Pseudomonadati</taxon>
        <taxon>Pseudomonadota</taxon>
        <taxon>Gammaproteobacteria</taxon>
        <taxon>OMG group</taxon>
        <taxon>OM182 clade</taxon>
    </lineage>
</organism>
<dbReference type="InterPro" id="IPR001816">
    <property type="entry name" value="Transl_elong_EFTs/EF1B"/>
</dbReference>